<feature type="transmembrane region" description="Helical" evidence="1">
    <location>
        <begin position="1067"/>
        <end position="1087"/>
    </location>
</feature>
<dbReference type="AlphaFoldDB" id="A0A6J6B1P4"/>
<dbReference type="SUPFAM" id="SSF82866">
    <property type="entry name" value="Multidrug efflux transporter AcrB transmembrane domain"/>
    <property type="match status" value="2"/>
</dbReference>
<dbReference type="InterPro" id="IPR001036">
    <property type="entry name" value="Acrflvin-R"/>
</dbReference>
<keyword evidence="1" id="KW-0812">Transmembrane</keyword>
<accession>A0A6J6B1P4</accession>
<dbReference type="GO" id="GO:0005886">
    <property type="term" value="C:plasma membrane"/>
    <property type="evidence" value="ECO:0007669"/>
    <property type="project" value="TreeGrafter"/>
</dbReference>
<feature type="transmembrane region" description="Helical" evidence="1">
    <location>
        <begin position="12"/>
        <end position="33"/>
    </location>
</feature>
<dbReference type="GO" id="GO:0042910">
    <property type="term" value="F:xenobiotic transmembrane transporter activity"/>
    <property type="evidence" value="ECO:0007669"/>
    <property type="project" value="TreeGrafter"/>
</dbReference>
<dbReference type="PRINTS" id="PR00702">
    <property type="entry name" value="ACRIFLAVINRP"/>
</dbReference>
<dbReference type="Gene3D" id="3.30.2090.10">
    <property type="entry name" value="Multidrug efflux transporter AcrB TolC docking domain, DN and DC subdomains"/>
    <property type="match status" value="3"/>
</dbReference>
<keyword evidence="1" id="KW-0472">Membrane</keyword>
<organism evidence="2">
    <name type="scientific">freshwater metagenome</name>
    <dbReference type="NCBI Taxonomy" id="449393"/>
    <lineage>
        <taxon>unclassified sequences</taxon>
        <taxon>metagenomes</taxon>
        <taxon>ecological metagenomes</taxon>
    </lineage>
</organism>
<evidence type="ECO:0000256" key="1">
    <source>
        <dbReference type="SAM" id="Phobius"/>
    </source>
</evidence>
<feature type="transmembrane region" description="Helical" evidence="1">
    <location>
        <begin position="614"/>
        <end position="634"/>
    </location>
</feature>
<gene>
    <name evidence="2" type="ORF">UFOPK1413_00227</name>
</gene>
<dbReference type="EMBL" id="CAEZSG010000019">
    <property type="protein sequence ID" value="CAB4532547.1"/>
    <property type="molecule type" value="Genomic_DNA"/>
</dbReference>
<feature type="transmembrane region" description="Helical" evidence="1">
    <location>
        <begin position="1139"/>
        <end position="1159"/>
    </location>
</feature>
<feature type="transmembrane region" description="Helical" evidence="1">
    <location>
        <begin position="1171"/>
        <end position="1197"/>
    </location>
</feature>
<dbReference type="SUPFAM" id="SSF82714">
    <property type="entry name" value="Multidrug efflux transporter AcrB TolC docking domain, DN and DC subdomains"/>
    <property type="match status" value="1"/>
</dbReference>
<feature type="transmembrane region" description="Helical" evidence="1">
    <location>
        <begin position="715"/>
        <end position="739"/>
    </location>
</feature>
<dbReference type="Gene3D" id="3.30.70.1320">
    <property type="entry name" value="Multidrug efflux transporter AcrB pore domain like"/>
    <property type="match status" value="2"/>
</dbReference>
<evidence type="ECO:0000313" key="2">
    <source>
        <dbReference type="EMBL" id="CAB4532547.1"/>
    </source>
</evidence>
<protein>
    <submittedName>
        <fullName evidence="2">Unannotated protein</fullName>
    </submittedName>
</protein>
<keyword evidence="1" id="KW-1133">Transmembrane helix</keyword>
<feature type="transmembrane region" description="Helical" evidence="1">
    <location>
        <begin position="1093"/>
        <end position="1118"/>
    </location>
</feature>
<feature type="transmembrane region" description="Helical" evidence="1">
    <location>
        <begin position="517"/>
        <end position="536"/>
    </location>
</feature>
<dbReference type="Gene3D" id="1.20.1640.10">
    <property type="entry name" value="Multidrug efflux transporter AcrB transmembrane domain"/>
    <property type="match status" value="3"/>
</dbReference>
<dbReference type="Gene3D" id="3.30.70.1430">
    <property type="entry name" value="Multidrug efflux transporter AcrB pore domain"/>
    <property type="match status" value="2"/>
</dbReference>
<dbReference type="PANTHER" id="PTHR32063:SF0">
    <property type="entry name" value="SWARMING MOTILITY PROTEIN SWRC"/>
    <property type="match status" value="1"/>
</dbReference>
<dbReference type="InterPro" id="IPR027463">
    <property type="entry name" value="AcrB_DN_DC_subdom"/>
</dbReference>
<feature type="transmembrane region" description="Helical" evidence="1">
    <location>
        <begin position="646"/>
        <end position="673"/>
    </location>
</feature>
<reference evidence="2" key="1">
    <citation type="submission" date="2020-05" db="EMBL/GenBank/DDBJ databases">
        <authorList>
            <person name="Chiriac C."/>
            <person name="Salcher M."/>
            <person name="Ghai R."/>
            <person name="Kavagutti S V."/>
        </authorList>
    </citation>
    <scope>NUCLEOTIDE SEQUENCE</scope>
</reference>
<name>A0A6J6B1P4_9ZZZZ</name>
<sequence length="1212" mass="126542">MNRLAIFSLRNRALIALVTVVVAIFGGIAMSLLKLELIPSITFPQLVVVTNYPGASPVIVEKEVSTPIETAIQGVNGLESTTATSQNGLSQITAAFAYGTSLESAEQKVQLAINRISNLLPAGIEPQVIAGSFSDIPVLQMAVTSDLAPDQLNQALKDIAVKELTKLEGVRDAAVFGANGEHIAIVPNDKELDRRGLTTTDIQTALQTAGIRIGAGSVMSANGELSIVSGTPLASLRDIRSVPVTIPYKPPAVTVPKVPDFPTISVSPRLSGTWSLDELNGGECIEPYEPGTTPASYTVVECDIAHSAQLVRVGDLRTDAGIPIYPGDAAIGPVAMGECISSGVISATAKATYPLLTTAPLLTTDFFYPTSQTQWNKGNTFYYCIAHSFSVEPVTESVAGSRVNTVVPAAPAIPGSSASSPSSFAGSTTTPTTLSVTTIGELSRVSIQPDVITSISRVNGQPSLTLAITKRADANTVDVSRAVVAALPAITDLLGNGTEFTVVFNQAPFIEKSIESLAIEGLLGLVFAIIVILVFLLSIRSTLVTAVSIPTSLLLTFIGMWASNFSLNILTIGAVTISIGRVVDDSIVVVENIKRHLSLGEERMVAIRDGVKEVATAVTASTITTVAVFLPLAFVGGLSGELFQPFAVTVTIALLASLFVSLTIVPVLAYWFLGDKKPKKNVSTKPTKPTKPAKSGLEDNDFLQRNYRPIVRWTITHPLATMLIAILTLGGTLALAPLMKTNFVGGSGQSTITLTHSTPGGLTLMDRAAVAEDVEAKLLDYPGIETVQTSIGGGNGFAAFNGQAGNIIYQITISDEVDADLVRAEVTRDLETITDTGEIVSAQGGAFGSQTIDITVKAPSEETLTAVTAAIATAVTETKSADSVTTSLDDTQSYISISIKRKEAARYALSEVLIGRTLTGLIAPTAIGQVVIDDVTMDLIVETKNSPDTLGELRKFKLTTPLGGTVLLSKVATIGITETAASRTTERGVLSASVAVTPTSDNLSESTAAVNAALASVTLPSGTTATVGGVSQDQVESFQQLGLALLAAILIVYVVMVATFRSLRQPLLLLVSIPFAATGAIALQIISGIPLGISSLIGLLMLVGIVVTNAIVLIDLVNQYRERGGSVIESLLDGTSRRVRPVLMTALATVFALTPLATGVTGSGGFISQPLAIVVIGGLLSSTILTLLVLPALYSLVEGRKERKATRRAQKA</sequence>
<dbReference type="PANTHER" id="PTHR32063">
    <property type="match status" value="1"/>
</dbReference>
<proteinExistence type="predicted"/>
<dbReference type="SUPFAM" id="SSF82693">
    <property type="entry name" value="Multidrug efflux transporter AcrB pore domain, PN1, PN2, PC1 and PC2 subdomains"/>
    <property type="match status" value="2"/>
</dbReference>
<dbReference type="Pfam" id="PF00873">
    <property type="entry name" value="ACR_tran"/>
    <property type="match status" value="2"/>
</dbReference>
<feature type="transmembrane region" description="Helical" evidence="1">
    <location>
        <begin position="1041"/>
        <end position="1060"/>
    </location>
</feature>
<dbReference type="Gene3D" id="3.30.70.1440">
    <property type="entry name" value="Multidrug efflux transporter AcrB pore domain"/>
    <property type="match status" value="1"/>
</dbReference>